<feature type="non-terminal residue" evidence="2">
    <location>
        <position position="162"/>
    </location>
</feature>
<sequence>EVVGAGGLARVKVPFSTTGLVAWKEVARGYQDDPSQVAKLFELITKTQDPDWTDVDLILGAMMETEKQLVLKTARTHVQAQITGGTLQGNVDDYIPLTDPHGDPSDRRDYRLLKRHRDWIKLDFLKNWIKLGLENAIPKAVNWSALYAIKQGQKETPTEFLD</sequence>
<dbReference type="InterPro" id="IPR003036">
    <property type="entry name" value="Gag_P30"/>
</dbReference>
<dbReference type="Proteomes" id="UP000053238">
    <property type="component" value="Unassembled WGS sequence"/>
</dbReference>
<name>A0A093PRR6_PHACA</name>
<accession>A0A093PRR6</accession>
<dbReference type="SUPFAM" id="SSF47943">
    <property type="entry name" value="Retrovirus capsid protein, N-terminal core domain"/>
    <property type="match status" value="1"/>
</dbReference>
<gene>
    <name evidence="2" type="ORF">N336_05624</name>
</gene>
<feature type="domain" description="Core shell protein Gag P30" evidence="1">
    <location>
        <begin position="20"/>
        <end position="162"/>
    </location>
</feature>
<dbReference type="PANTHER" id="PTHR33166">
    <property type="entry name" value="GAG_P30 DOMAIN-CONTAINING PROTEIN"/>
    <property type="match status" value="1"/>
</dbReference>
<proteinExistence type="predicted"/>
<dbReference type="InterPro" id="IPR050462">
    <property type="entry name" value="Retroviral_Gag-Pol_poly"/>
</dbReference>
<evidence type="ECO:0000313" key="2">
    <source>
        <dbReference type="EMBL" id="KFW74802.1"/>
    </source>
</evidence>
<dbReference type="InterPro" id="IPR008919">
    <property type="entry name" value="Retrov_capsid_N"/>
</dbReference>
<dbReference type="Gene3D" id="1.10.375.10">
    <property type="entry name" value="Human Immunodeficiency Virus Type 1 Capsid Protein"/>
    <property type="match status" value="1"/>
</dbReference>
<dbReference type="GO" id="GO:0019068">
    <property type="term" value="P:virion assembly"/>
    <property type="evidence" value="ECO:0007669"/>
    <property type="project" value="InterPro"/>
</dbReference>
<dbReference type="Pfam" id="PF02093">
    <property type="entry name" value="Gag_p30"/>
    <property type="match status" value="1"/>
</dbReference>
<dbReference type="EMBL" id="KL413107">
    <property type="protein sequence ID" value="KFW74802.1"/>
    <property type="molecule type" value="Genomic_DNA"/>
</dbReference>
<organism evidence="2 3">
    <name type="scientific">Phalacrocorax carbo</name>
    <name type="common">Great cormorant</name>
    <name type="synonym">Pelecanus carbo</name>
    <dbReference type="NCBI Taxonomy" id="9209"/>
    <lineage>
        <taxon>Eukaryota</taxon>
        <taxon>Metazoa</taxon>
        <taxon>Chordata</taxon>
        <taxon>Craniata</taxon>
        <taxon>Vertebrata</taxon>
        <taxon>Euteleostomi</taxon>
        <taxon>Archelosauria</taxon>
        <taxon>Archosauria</taxon>
        <taxon>Dinosauria</taxon>
        <taxon>Saurischia</taxon>
        <taxon>Theropoda</taxon>
        <taxon>Coelurosauria</taxon>
        <taxon>Aves</taxon>
        <taxon>Neognathae</taxon>
        <taxon>Neoaves</taxon>
        <taxon>Aequornithes</taxon>
        <taxon>Suliformes</taxon>
        <taxon>Phalacrocoracidae</taxon>
        <taxon>Phalacrocorax</taxon>
    </lineage>
</organism>
<keyword evidence="3" id="KW-1185">Reference proteome</keyword>
<evidence type="ECO:0000313" key="3">
    <source>
        <dbReference type="Proteomes" id="UP000053238"/>
    </source>
</evidence>
<protein>
    <recommendedName>
        <fullName evidence="1">Core shell protein Gag P30 domain-containing protein</fullName>
    </recommendedName>
</protein>
<dbReference type="AlphaFoldDB" id="A0A093PRR6"/>
<evidence type="ECO:0000259" key="1">
    <source>
        <dbReference type="Pfam" id="PF02093"/>
    </source>
</evidence>
<feature type="non-terminal residue" evidence="2">
    <location>
        <position position="1"/>
    </location>
</feature>
<reference evidence="2 3" key="1">
    <citation type="submission" date="2014-04" db="EMBL/GenBank/DDBJ databases">
        <title>Genome evolution of avian class.</title>
        <authorList>
            <person name="Zhang G."/>
            <person name="Li C."/>
        </authorList>
    </citation>
    <scope>NUCLEOTIDE SEQUENCE [LARGE SCALE GENOMIC DNA]</scope>
    <source>
        <strain evidence="2">BGI_N336</strain>
    </source>
</reference>